<evidence type="ECO:0000313" key="9">
    <source>
        <dbReference type="EMBL" id="CUN09932.1"/>
    </source>
</evidence>
<feature type="domain" description="PpiC" evidence="8">
    <location>
        <begin position="232"/>
        <end position="335"/>
    </location>
</feature>
<dbReference type="EC" id="5.2.1.8" evidence="2"/>
<accession>A0A173U4F1</accession>
<evidence type="ECO:0000256" key="1">
    <source>
        <dbReference type="ARBA" id="ARBA00000971"/>
    </source>
</evidence>
<reference evidence="9 11" key="1">
    <citation type="submission" date="2015-09" db="EMBL/GenBank/DDBJ databases">
        <authorList>
            <consortium name="Pathogen Informatics"/>
        </authorList>
    </citation>
    <scope>NUCLEOTIDE SEQUENCE [LARGE SCALE GENOMIC DNA]</scope>
    <source>
        <strain evidence="9 11">2789STDY5608872</strain>
    </source>
</reference>
<evidence type="ECO:0000313" key="10">
    <source>
        <dbReference type="EMBL" id="MSB74705.1"/>
    </source>
</evidence>
<dbReference type="GO" id="GO:0003755">
    <property type="term" value="F:peptidyl-prolyl cis-trans isomerase activity"/>
    <property type="evidence" value="ECO:0007669"/>
    <property type="project" value="UniProtKB-KW"/>
</dbReference>
<dbReference type="PANTHER" id="PTHR47245:SF1">
    <property type="entry name" value="FOLDASE PROTEIN PRSA"/>
    <property type="match status" value="1"/>
</dbReference>
<dbReference type="Gene3D" id="3.10.50.40">
    <property type="match status" value="2"/>
</dbReference>
<evidence type="ECO:0000313" key="11">
    <source>
        <dbReference type="Proteomes" id="UP000095591"/>
    </source>
</evidence>
<keyword evidence="5 6" id="KW-0413">Isomerase</keyword>
<evidence type="ECO:0000256" key="5">
    <source>
        <dbReference type="ARBA" id="ARBA00023235"/>
    </source>
</evidence>
<comment type="catalytic activity">
    <reaction evidence="1">
        <text>[protein]-peptidylproline (omega=180) = [protein]-peptidylproline (omega=0)</text>
        <dbReference type="Rhea" id="RHEA:16237"/>
        <dbReference type="Rhea" id="RHEA-COMP:10747"/>
        <dbReference type="Rhea" id="RHEA-COMP:10748"/>
        <dbReference type="ChEBI" id="CHEBI:83833"/>
        <dbReference type="ChEBI" id="CHEBI:83834"/>
        <dbReference type="EC" id="5.2.1.8"/>
    </reaction>
</comment>
<sequence>MVKEFLMKKLLISLGVFACVTVNAQTASDSVVMTVAGKQVPLSEFIFIAEKNGEVDLSNTKSVKNYVELFKNFKLKVAEAESLGIDQTSSFKSELDGYRAQLINSYMSDKEGEKAAARAVYDRGDHSVELTHILFRLPEKTVSKDTVAVYQEAMRVYERLQKGEDMETVGKALAEKDKEHVACEYVRCLLPMQSLKVFEDAAYSLPIGVVSEPVRTKLGFHLIKVHSRKPNPGRVHVAHILIAFPKDSAIQDSSAFLAKAQAIYKQVQEGADFGELAKEYSGDAASAKKEGVLPWFGVGEMVQPFEQAAFALSKPGDLSGVVETRFGYHIIKLIDKKGRPSFEEEEKALSRRMGQGERNFELYKAFDDRMKKEYGYVFYPEAYAELQALCNDCFPTDEAFYEKAKDMNKTLMQLDGKDFPQAEFAYYIQRCPFSTKTYAGDFMQEVYDLFIRDIVTTAERKNLETKHPEIPHLMQEYRDGILLFEVSNREIWSKPSAQQKVLEAKWIADLNKKYPVTVNWKLLKKLKK</sequence>
<dbReference type="Proteomes" id="UP000441609">
    <property type="component" value="Unassembled WGS sequence"/>
</dbReference>
<dbReference type="Proteomes" id="UP000095591">
    <property type="component" value="Unassembled WGS sequence"/>
</dbReference>
<dbReference type="EMBL" id="WKMO01000015">
    <property type="protein sequence ID" value="MSB74705.1"/>
    <property type="molecule type" value="Genomic_DNA"/>
</dbReference>
<dbReference type="OrthoDB" id="14196at2"/>
<dbReference type="RefSeq" id="WP_005853940.1">
    <property type="nucleotide sequence ID" value="NZ_BQOC01000001.1"/>
</dbReference>
<dbReference type="InterPro" id="IPR046357">
    <property type="entry name" value="PPIase_dom_sf"/>
</dbReference>
<dbReference type="InterPro" id="IPR050245">
    <property type="entry name" value="PrsA_foldase"/>
</dbReference>
<dbReference type="PANTHER" id="PTHR47245">
    <property type="entry name" value="PEPTIDYLPROLYL ISOMERASE"/>
    <property type="match status" value="1"/>
</dbReference>
<feature type="signal peptide" evidence="7">
    <location>
        <begin position="1"/>
        <end position="18"/>
    </location>
</feature>
<evidence type="ECO:0000256" key="2">
    <source>
        <dbReference type="ARBA" id="ARBA00013194"/>
    </source>
</evidence>
<evidence type="ECO:0000256" key="4">
    <source>
        <dbReference type="ARBA" id="ARBA00023110"/>
    </source>
</evidence>
<dbReference type="Pfam" id="PF00639">
    <property type="entry name" value="Rotamase"/>
    <property type="match status" value="2"/>
</dbReference>
<dbReference type="AlphaFoldDB" id="A0A173U4F1"/>
<evidence type="ECO:0000313" key="12">
    <source>
        <dbReference type="Proteomes" id="UP000441609"/>
    </source>
</evidence>
<dbReference type="PROSITE" id="PS50198">
    <property type="entry name" value="PPIC_PPIASE_2"/>
    <property type="match status" value="2"/>
</dbReference>
<evidence type="ECO:0000256" key="3">
    <source>
        <dbReference type="ARBA" id="ARBA00022729"/>
    </source>
</evidence>
<feature type="domain" description="PpiC" evidence="8">
    <location>
        <begin position="125"/>
        <end position="227"/>
    </location>
</feature>
<keyword evidence="4 6" id="KW-0697">Rotamase</keyword>
<feature type="chain" id="PRO_5039781382" description="peptidylprolyl isomerase" evidence="7">
    <location>
        <begin position="19"/>
        <end position="528"/>
    </location>
</feature>
<keyword evidence="3 7" id="KW-0732">Signal</keyword>
<name>A0A173U4F1_PARDI</name>
<evidence type="ECO:0000259" key="8">
    <source>
        <dbReference type="PROSITE" id="PS50198"/>
    </source>
</evidence>
<dbReference type="EMBL" id="CYXP01000004">
    <property type="protein sequence ID" value="CUN09932.1"/>
    <property type="molecule type" value="Genomic_DNA"/>
</dbReference>
<dbReference type="SUPFAM" id="SSF54534">
    <property type="entry name" value="FKBP-like"/>
    <property type="match status" value="2"/>
</dbReference>
<evidence type="ECO:0000256" key="7">
    <source>
        <dbReference type="SAM" id="SignalP"/>
    </source>
</evidence>
<reference evidence="10 12" key="2">
    <citation type="journal article" date="2019" name="Nat. Med.">
        <title>A library of human gut bacterial isolates paired with longitudinal multiomics data enables mechanistic microbiome research.</title>
        <authorList>
            <person name="Poyet M."/>
            <person name="Groussin M."/>
            <person name="Gibbons S.M."/>
            <person name="Avila-Pacheco J."/>
            <person name="Jiang X."/>
            <person name="Kearney S.M."/>
            <person name="Perrotta A.R."/>
            <person name="Berdy B."/>
            <person name="Zhao S."/>
            <person name="Lieberman T.D."/>
            <person name="Swanson P.K."/>
            <person name="Smith M."/>
            <person name="Roesemann S."/>
            <person name="Alexander J.E."/>
            <person name="Rich S.A."/>
            <person name="Livny J."/>
            <person name="Vlamakis H."/>
            <person name="Clish C."/>
            <person name="Bullock K."/>
            <person name="Deik A."/>
            <person name="Scott J."/>
            <person name="Pierce K.A."/>
            <person name="Xavier R.J."/>
            <person name="Alm E.J."/>
        </authorList>
    </citation>
    <scope>NUCLEOTIDE SEQUENCE [LARGE SCALE GENOMIC DNA]</scope>
    <source>
        <strain evidence="10 12">BIOML-A20</strain>
    </source>
</reference>
<evidence type="ECO:0000256" key="6">
    <source>
        <dbReference type="PROSITE-ProRule" id="PRU00278"/>
    </source>
</evidence>
<organism evidence="9 11">
    <name type="scientific">Parabacteroides distasonis</name>
    <dbReference type="NCBI Taxonomy" id="823"/>
    <lineage>
        <taxon>Bacteria</taxon>
        <taxon>Pseudomonadati</taxon>
        <taxon>Bacteroidota</taxon>
        <taxon>Bacteroidia</taxon>
        <taxon>Bacteroidales</taxon>
        <taxon>Tannerellaceae</taxon>
        <taxon>Parabacteroides</taxon>
    </lineage>
</organism>
<protein>
    <recommendedName>
        <fullName evidence="2">peptidylprolyl isomerase</fullName>
        <ecNumber evidence="2">5.2.1.8</ecNumber>
    </recommendedName>
</protein>
<dbReference type="InterPro" id="IPR000297">
    <property type="entry name" value="PPIase_PpiC"/>
</dbReference>
<proteinExistence type="predicted"/>
<gene>
    <name evidence="9" type="primary">surA_1</name>
    <name evidence="9" type="ORF">ERS852429_01920</name>
    <name evidence="10" type="ORF">GKD70_15695</name>
</gene>